<name>A0A371XB41_9HYPH</name>
<dbReference type="Proteomes" id="UP000264310">
    <property type="component" value="Unassembled WGS sequence"/>
</dbReference>
<gene>
    <name evidence="1" type="ORF">DYI37_03020</name>
</gene>
<dbReference type="AlphaFoldDB" id="A0A371XB41"/>
<protein>
    <submittedName>
        <fullName evidence="1">Uncharacterized protein</fullName>
    </submittedName>
</protein>
<reference evidence="1 2" key="1">
    <citation type="submission" date="2018-08" db="EMBL/GenBank/DDBJ databases">
        <title>Fulvimarina sp. 85, whole genome shotgun sequence.</title>
        <authorList>
            <person name="Tuo L."/>
        </authorList>
    </citation>
    <scope>NUCLEOTIDE SEQUENCE [LARGE SCALE GENOMIC DNA]</scope>
    <source>
        <strain evidence="1 2">85</strain>
    </source>
</reference>
<proteinExistence type="predicted"/>
<comment type="caution">
    <text evidence="1">The sequence shown here is derived from an EMBL/GenBank/DDBJ whole genome shotgun (WGS) entry which is preliminary data.</text>
</comment>
<evidence type="ECO:0000313" key="2">
    <source>
        <dbReference type="Proteomes" id="UP000264310"/>
    </source>
</evidence>
<evidence type="ECO:0000313" key="1">
    <source>
        <dbReference type="EMBL" id="RFC66429.1"/>
    </source>
</evidence>
<accession>A0A371XB41</accession>
<organism evidence="1 2">
    <name type="scientific">Fulvimarina endophytica</name>
    <dbReference type="NCBI Taxonomy" id="2293836"/>
    <lineage>
        <taxon>Bacteria</taxon>
        <taxon>Pseudomonadati</taxon>
        <taxon>Pseudomonadota</taxon>
        <taxon>Alphaproteobacteria</taxon>
        <taxon>Hyphomicrobiales</taxon>
        <taxon>Aurantimonadaceae</taxon>
        <taxon>Fulvimarina</taxon>
    </lineage>
</organism>
<keyword evidence="2" id="KW-1185">Reference proteome</keyword>
<sequence length="113" mass="12587">MSLACQVNYLARLPGLRYAQRMTSKPDPLTGHPPDTLAHLQALKMDITAWCGTHGCGHWRPGRLESLIAHYGPGEVYISRLPILASKMRCDKCGEANVELTISANTQYHRNDK</sequence>
<dbReference type="EMBL" id="QURL01000001">
    <property type="protein sequence ID" value="RFC66429.1"/>
    <property type="molecule type" value="Genomic_DNA"/>
</dbReference>